<keyword evidence="2" id="KW-1133">Transmembrane helix</keyword>
<evidence type="ECO:0000313" key="3">
    <source>
        <dbReference type="EMBL" id="TQM74072.1"/>
    </source>
</evidence>
<proteinExistence type="predicted"/>
<protein>
    <recommendedName>
        <fullName evidence="5">ABC-type branched-subunit amino acid transport system substrate-binding protein</fullName>
    </recommendedName>
</protein>
<evidence type="ECO:0000313" key="4">
    <source>
        <dbReference type="Proteomes" id="UP000319213"/>
    </source>
</evidence>
<keyword evidence="4" id="KW-1185">Reference proteome</keyword>
<evidence type="ECO:0008006" key="5">
    <source>
        <dbReference type="Google" id="ProtNLM"/>
    </source>
</evidence>
<accession>A0A543IU31</accession>
<gene>
    <name evidence="3" type="ORF">FHX40_0734</name>
</gene>
<dbReference type="Proteomes" id="UP000319213">
    <property type="component" value="Unassembled WGS sequence"/>
</dbReference>
<organism evidence="3 4">
    <name type="scientific">Thermopolyspora flexuosa</name>
    <dbReference type="NCBI Taxonomy" id="103836"/>
    <lineage>
        <taxon>Bacteria</taxon>
        <taxon>Bacillati</taxon>
        <taxon>Actinomycetota</taxon>
        <taxon>Actinomycetes</taxon>
        <taxon>Streptosporangiales</taxon>
        <taxon>Streptosporangiaceae</taxon>
        <taxon>Thermopolyspora</taxon>
    </lineage>
</organism>
<dbReference type="EMBL" id="VFPQ01000001">
    <property type="protein sequence ID" value="TQM74072.1"/>
    <property type="molecule type" value="Genomic_DNA"/>
</dbReference>
<comment type="caution">
    <text evidence="3">The sequence shown here is derived from an EMBL/GenBank/DDBJ whole genome shotgun (WGS) entry which is preliminary data.</text>
</comment>
<dbReference type="InterPro" id="IPR028082">
    <property type="entry name" value="Peripla_BP_I"/>
</dbReference>
<dbReference type="RefSeq" id="WP_142258297.1">
    <property type="nucleotide sequence ID" value="NZ_BMPV01000006.1"/>
</dbReference>
<dbReference type="Gene3D" id="3.40.50.2300">
    <property type="match status" value="2"/>
</dbReference>
<keyword evidence="2" id="KW-0472">Membrane</keyword>
<reference evidence="3 4" key="1">
    <citation type="submission" date="2019-06" db="EMBL/GenBank/DDBJ databases">
        <title>Sequencing the genomes of 1000 actinobacteria strains.</title>
        <authorList>
            <person name="Klenk H.-P."/>
        </authorList>
    </citation>
    <scope>NUCLEOTIDE SEQUENCE [LARGE SCALE GENOMIC DNA]</scope>
    <source>
        <strain evidence="3 4">DSM 43186</strain>
    </source>
</reference>
<dbReference type="OrthoDB" id="3512096at2"/>
<feature type="region of interest" description="Disordered" evidence="1">
    <location>
        <begin position="1"/>
        <end position="20"/>
    </location>
</feature>
<dbReference type="SUPFAM" id="SSF53822">
    <property type="entry name" value="Periplasmic binding protein-like I"/>
    <property type="match status" value="1"/>
</dbReference>
<feature type="compositionally biased region" description="Low complexity" evidence="1">
    <location>
        <begin position="1"/>
        <end position="14"/>
    </location>
</feature>
<sequence length="1080" mass="118355">MADPQGAQPPGAGPERALRRLRPPAHCAAYGRRIAFPRFIVGSLVLQAEIDHTDPDSARAQIRDLLARHRNLHTLEDSIAQMLKALTPGIGDAALRTAIDLLVKSVASRWIRTGALLGKGAKWYSHQDHGPARDYLDELRKLNRLAQSADQGGRQVDAVMLRAFLADLRDDFERHGRDRGSNCLILLDNADTPSGRAFLELLRNAFHDSDEDSPITVVATSRGPLVAPYATSDEPFPTTDEASVADYLGKGRWCYPVRLTDLTVDQVKAMVRKADAGDPEKIAPAVHRFTRGHAGATAEVVRAIKEMRDRLGDHAVDLRKVVDHVPFGVDGGRAVRERLLDMFLDGLPAKTRDHLITCAAARDHREAGELVGPGRPIGRDGAAVLSETTIWLPGVTAGPARMHPVLRRLLLDRLARRHPQAPNGWTAVHELLRSRAANKAGELHHALALGKVEEVVDELTRRLRDPGMGVKAWLTLLEKVATAPHREPFKKAPVDHAQELARGVTPTDELTVQVARLLTALWVANEPLARGDRTALLTLVNDAFEKVAIECPKTGAMMEAKTEFLRRVQGEEGHLRDIGGPRNPWSPPRRRRRWLVALIVALVLIVVAPLIICWIRGCGIFAPTCASGVPKVEVEVAKGETREECVGVTDSFAFEPRFRHVVDTLAKENAYATEGGPGSYVTIAFLGPLTNPDPRVVHQLEGAVTAQHRSNREALVGDRPRIRMVLANTSSTAAHWRKVTDDLVDMTKEQDRLVAVASMGLSQDETRWAAERLSGVKLPMVVDIVTSEEIDKNAVNGIARVSPTTDEELAALGRYVPEKSRLRRAMMVSYSQENDLYTRSLVRGFERHFADLWRRGGRINNPFGEDPANEFRTIIGNLCSENAPDTVLYAGRGKDLPLFLAYLGNRNCHPERITVLTGSDAVRLMSDTAENAPGIAALRSSHNPISLLYVPLAEPSVLRDPSKNPAAAQYLKFEQSFQGLGFATADLSTGWAIMAHDAVLTAAHAVRRAALSGELPEPAAVRNQIYLITSAANSVPGASGEIRIDSATGNRISQLLPVLRFRPGEEPELLGLYDSAKLRR</sequence>
<name>A0A543IU31_9ACTN</name>
<keyword evidence="2" id="KW-0812">Transmembrane</keyword>
<evidence type="ECO:0000256" key="1">
    <source>
        <dbReference type="SAM" id="MobiDB-lite"/>
    </source>
</evidence>
<dbReference type="AlphaFoldDB" id="A0A543IU31"/>
<evidence type="ECO:0000256" key="2">
    <source>
        <dbReference type="SAM" id="Phobius"/>
    </source>
</evidence>
<feature type="transmembrane region" description="Helical" evidence="2">
    <location>
        <begin position="594"/>
        <end position="617"/>
    </location>
</feature>